<protein>
    <submittedName>
        <fullName evidence="1">Uncharacterized protein</fullName>
    </submittedName>
</protein>
<gene>
    <name evidence="1" type="ORF">SAMN04244553_2584</name>
</gene>
<name>A0A285LAE3_9NOCA</name>
<keyword evidence="2" id="KW-1185">Reference proteome</keyword>
<evidence type="ECO:0000313" key="2">
    <source>
        <dbReference type="Proteomes" id="UP000219565"/>
    </source>
</evidence>
<dbReference type="RefSeq" id="WP_143861413.1">
    <property type="nucleotide sequence ID" value="NZ_OBEG01000002.1"/>
</dbReference>
<dbReference type="EMBL" id="OBEG01000002">
    <property type="protein sequence ID" value="SNY81007.1"/>
    <property type="molecule type" value="Genomic_DNA"/>
</dbReference>
<accession>A0A285LAE3</accession>
<sequence length="72" mass="7838">MSSAAASPLPGEPDVHLSVFLHGVRMDFAACLTAALVFVAEHRDRHYLDAVTVDTNAAGHPRLPNERLYLEP</sequence>
<evidence type="ECO:0000313" key="1">
    <source>
        <dbReference type="EMBL" id="SNY81007.1"/>
    </source>
</evidence>
<dbReference type="OrthoDB" id="4558190at2"/>
<reference evidence="1 2" key="1">
    <citation type="submission" date="2017-09" db="EMBL/GenBank/DDBJ databases">
        <authorList>
            <person name="Ehlers B."/>
            <person name="Leendertz F.H."/>
        </authorList>
    </citation>
    <scope>NUCLEOTIDE SEQUENCE [LARGE SCALE GENOMIC DNA]</scope>
    <source>
        <strain evidence="1 2">DSM 45537</strain>
    </source>
</reference>
<proteinExistence type="predicted"/>
<dbReference type="AlphaFoldDB" id="A0A285LAE3"/>
<dbReference type="Proteomes" id="UP000219565">
    <property type="component" value="Unassembled WGS sequence"/>
</dbReference>
<organism evidence="1 2">
    <name type="scientific">Nocardia amikacinitolerans</name>
    <dbReference type="NCBI Taxonomy" id="756689"/>
    <lineage>
        <taxon>Bacteria</taxon>
        <taxon>Bacillati</taxon>
        <taxon>Actinomycetota</taxon>
        <taxon>Actinomycetes</taxon>
        <taxon>Mycobacteriales</taxon>
        <taxon>Nocardiaceae</taxon>
        <taxon>Nocardia</taxon>
    </lineage>
</organism>